<dbReference type="SMART" id="SM00858">
    <property type="entry name" value="SAF"/>
    <property type="match status" value="1"/>
</dbReference>
<proteinExistence type="predicted"/>
<evidence type="ECO:0000313" key="2">
    <source>
        <dbReference type="EMBL" id="QIB36571.1"/>
    </source>
</evidence>
<keyword evidence="2" id="KW-0614">Plasmid</keyword>
<protein>
    <submittedName>
        <fullName evidence="2">Flp pilus assembly protein CpaB</fullName>
    </submittedName>
</protein>
<evidence type="ECO:0000259" key="1">
    <source>
        <dbReference type="SMART" id="SM00858"/>
    </source>
</evidence>
<evidence type="ECO:0000313" key="3">
    <source>
        <dbReference type="Proteomes" id="UP000464751"/>
    </source>
</evidence>
<feature type="domain" description="SAF" evidence="1">
    <location>
        <begin position="38"/>
        <end position="109"/>
    </location>
</feature>
<organism evidence="2 3">
    <name type="scientific">Ancylobacter pratisalsi</name>
    <dbReference type="NCBI Taxonomy" id="1745854"/>
    <lineage>
        <taxon>Bacteria</taxon>
        <taxon>Pseudomonadati</taxon>
        <taxon>Pseudomonadota</taxon>
        <taxon>Alphaproteobacteria</taxon>
        <taxon>Hyphomicrobiales</taxon>
        <taxon>Xanthobacteraceae</taxon>
        <taxon>Ancylobacter</taxon>
    </lineage>
</organism>
<dbReference type="CDD" id="cd11614">
    <property type="entry name" value="SAF_CpaB_FlgA_like"/>
    <property type="match status" value="1"/>
</dbReference>
<dbReference type="Pfam" id="PF08666">
    <property type="entry name" value="SAF"/>
    <property type="match status" value="1"/>
</dbReference>
<reference evidence="2 3" key="1">
    <citation type="submission" date="2020-02" db="EMBL/GenBank/DDBJ databases">
        <authorList>
            <person name="Li G."/>
        </authorList>
    </citation>
    <scope>NUCLEOTIDE SEQUENCE [LARGE SCALE GENOMIC DNA]</scope>
    <source>
        <strain evidence="2 3">DSM 102029</strain>
        <plasmid evidence="3">plgm</plasmid>
    </source>
</reference>
<geneLocation type="plasmid" evidence="3">
    <name>plgm</name>
</geneLocation>
<dbReference type="InterPro" id="IPR013974">
    <property type="entry name" value="SAF"/>
</dbReference>
<accession>A0A6P1YUQ0</accession>
<keyword evidence="3" id="KW-1185">Reference proteome</keyword>
<dbReference type="Proteomes" id="UP000464751">
    <property type="component" value="Plasmid pLGM"/>
</dbReference>
<dbReference type="NCBIfam" id="TIGR03177">
    <property type="entry name" value="pilus_cpaB"/>
    <property type="match status" value="1"/>
</dbReference>
<dbReference type="Pfam" id="PF16976">
    <property type="entry name" value="RcpC"/>
    <property type="match status" value="1"/>
</dbReference>
<sequence length="248" mass="25049">MLSGVAAYAVLASVQPAPTPAVAVQPAPTGRVEGPATVDLLVAARDLPIGAKLAASDVRWVKTVEGSHPASAILHRSADDAARIEADIVGSVARQGLLAGEAISLQRLAKGTGSLLAFSLPDGKRAVAVDIDARGSRSAGNFIMPGDHVDVLAIEAAGAGSAKSATTLMRDIRVLAVGPHLGADAMGGTPVTGETATLELDPAQAERIAGAAVGTIKLALRPRGEAGDAYAGTNLQMMTVRYGIARKQ</sequence>
<dbReference type="InterPro" id="IPR017592">
    <property type="entry name" value="Pilus_assmbl_Flp-typ_CpaB"/>
</dbReference>
<dbReference type="KEGG" id="apra:G3A50_22075"/>
<gene>
    <name evidence="2" type="primary">cpaB</name>
    <name evidence="2" type="ORF">G3A50_22075</name>
</gene>
<dbReference type="AlphaFoldDB" id="A0A6P1YUQ0"/>
<dbReference type="EMBL" id="CP048631">
    <property type="protein sequence ID" value="QIB36571.1"/>
    <property type="molecule type" value="Genomic_DNA"/>
</dbReference>
<dbReference type="InterPro" id="IPR031571">
    <property type="entry name" value="RcpC_dom"/>
</dbReference>
<name>A0A6P1YUQ0_9HYPH</name>